<keyword evidence="2" id="KW-1133">Transmembrane helix</keyword>
<evidence type="ECO:0000313" key="3">
    <source>
        <dbReference type="EMBL" id="OAE24945.1"/>
    </source>
</evidence>
<gene>
    <name evidence="3" type="ORF">AXG93_3545s1100</name>
</gene>
<keyword evidence="2" id="KW-0472">Membrane</keyword>
<accession>A0A176VXR8</accession>
<dbReference type="AlphaFoldDB" id="A0A176VXR8"/>
<keyword evidence="4" id="KW-1185">Reference proteome</keyword>
<reference evidence="3" key="1">
    <citation type="submission" date="2016-03" db="EMBL/GenBank/DDBJ databases">
        <title>Mechanisms controlling the formation of the plant cell surface in tip-growing cells are functionally conserved among land plants.</title>
        <authorList>
            <person name="Honkanen S."/>
            <person name="Jones V.A."/>
            <person name="Morieri G."/>
            <person name="Champion C."/>
            <person name="Hetherington A.J."/>
            <person name="Kelly S."/>
            <person name="Saint-Marcoux D."/>
            <person name="Proust H."/>
            <person name="Prescott H."/>
            <person name="Dolan L."/>
        </authorList>
    </citation>
    <scope>NUCLEOTIDE SEQUENCE [LARGE SCALE GENOMIC DNA]</scope>
    <source>
        <tissue evidence="3">Whole gametophyte</tissue>
    </source>
</reference>
<dbReference type="Proteomes" id="UP000077202">
    <property type="component" value="Unassembled WGS sequence"/>
</dbReference>
<evidence type="ECO:0000256" key="2">
    <source>
        <dbReference type="SAM" id="Phobius"/>
    </source>
</evidence>
<evidence type="ECO:0000313" key="4">
    <source>
        <dbReference type="Proteomes" id="UP000077202"/>
    </source>
</evidence>
<dbReference type="EMBL" id="LVLJ01002446">
    <property type="protein sequence ID" value="OAE24945.1"/>
    <property type="molecule type" value="Genomic_DNA"/>
</dbReference>
<sequence length="213" mass="22985">MYKSMYTWHLATCPSCTLAFECLLPWTLFTRRRRRLYAVLIPSSPPAAAAAPRTSFGVDNHQSGLKSEGKDDRKRGPGGGESFRPGWTRVLAHRSALQCRAWGSLFHLLAAAIGKNCSDWSGTASVRLGGLAEAERMSLAVSNSPYLGQVSAESNMIGIRSSLVPDVARKLSAQGLDGPSSHTPISFVFSDDNAKHAIGHSYLEAKHPILSCS</sequence>
<proteinExistence type="predicted"/>
<organism evidence="3 4">
    <name type="scientific">Marchantia polymorpha subsp. ruderalis</name>
    <dbReference type="NCBI Taxonomy" id="1480154"/>
    <lineage>
        <taxon>Eukaryota</taxon>
        <taxon>Viridiplantae</taxon>
        <taxon>Streptophyta</taxon>
        <taxon>Embryophyta</taxon>
        <taxon>Marchantiophyta</taxon>
        <taxon>Marchantiopsida</taxon>
        <taxon>Marchantiidae</taxon>
        <taxon>Marchantiales</taxon>
        <taxon>Marchantiaceae</taxon>
        <taxon>Marchantia</taxon>
    </lineage>
</organism>
<comment type="caution">
    <text evidence="3">The sequence shown here is derived from an EMBL/GenBank/DDBJ whole genome shotgun (WGS) entry which is preliminary data.</text>
</comment>
<keyword evidence="2" id="KW-0812">Transmembrane</keyword>
<name>A0A176VXR8_MARPO</name>
<feature type="transmembrane region" description="Helical" evidence="2">
    <location>
        <begin position="6"/>
        <end position="29"/>
    </location>
</feature>
<evidence type="ECO:0000256" key="1">
    <source>
        <dbReference type="SAM" id="MobiDB-lite"/>
    </source>
</evidence>
<feature type="region of interest" description="Disordered" evidence="1">
    <location>
        <begin position="46"/>
        <end position="83"/>
    </location>
</feature>
<protein>
    <submittedName>
        <fullName evidence="3">Uncharacterized protein</fullName>
    </submittedName>
</protein>